<comment type="subcellular location">
    <subcellularLocation>
        <location evidence="1">Membrane</location>
        <topology evidence="1">Multi-pass membrane protein</topology>
    </subcellularLocation>
</comment>
<name>A0A8I2YC83_9AGAM</name>
<evidence type="ECO:0000256" key="9">
    <source>
        <dbReference type="ARBA" id="ARBA00023002"/>
    </source>
</evidence>
<dbReference type="Pfam" id="PF00173">
    <property type="entry name" value="Cyt-b5"/>
    <property type="match status" value="1"/>
</dbReference>
<comment type="caution">
    <text evidence="17">The sequence shown here is derived from an EMBL/GenBank/DDBJ whole genome shotgun (WGS) entry which is preliminary data.</text>
</comment>
<keyword evidence="8 15" id="KW-1133">Transmembrane helix</keyword>
<dbReference type="InterPro" id="IPR018506">
    <property type="entry name" value="Cyt_B5_heme-BS"/>
</dbReference>
<dbReference type="InterPro" id="IPR015876">
    <property type="entry name" value="Acyl-CoA_DS"/>
</dbReference>
<evidence type="ECO:0000256" key="12">
    <source>
        <dbReference type="ARBA" id="ARBA00023136"/>
    </source>
</evidence>
<gene>
    <name evidence="17" type="ORF">JVT61DRAFT_15550</name>
</gene>
<evidence type="ECO:0000256" key="10">
    <source>
        <dbReference type="ARBA" id="ARBA00023004"/>
    </source>
</evidence>
<dbReference type="PANTHER" id="PTHR11351">
    <property type="entry name" value="ACYL-COA DESATURASE"/>
    <property type="match status" value="1"/>
</dbReference>
<protein>
    <recommendedName>
        <fullName evidence="14">Acyl-CoA desaturase</fullName>
        <ecNumber evidence="14">1.14.19.1</ecNumber>
    </recommendedName>
</protein>
<evidence type="ECO:0000256" key="4">
    <source>
        <dbReference type="ARBA" id="ARBA00022617"/>
    </source>
</evidence>
<dbReference type="GO" id="GO:0005506">
    <property type="term" value="F:iron ion binding"/>
    <property type="evidence" value="ECO:0007669"/>
    <property type="project" value="TreeGrafter"/>
</dbReference>
<keyword evidence="6 14" id="KW-0479">Metal-binding</keyword>
<feature type="transmembrane region" description="Helical" evidence="15">
    <location>
        <begin position="98"/>
        <end position="120"/>
    </location>
</feature>
<evidence type="ECO:0000313" key="17">
    <source>
        <dbReference type="EMBL" id="KAG6369244.1"/>
    </source>
</evidence>
<dbReference type="InterPro" id="IPR036400">
    <property type="entry name" value="Cyt_B5-like_heme/steroid_sf"/>
</dbReference>
<dbReference type="PROSITE" id="PS50255">
    <property type="entry name" value="CYTOCHROME_B5_2"/>
    <property type="match status" value="1"/>
</dbReference>
<dbReference type="Gene3D" id="3.10.120.10">
    <property type="entry name" value="Cytochrome b5-like heme/steroid binding domain"/>
    <property type="match status" value="1"/>
</dbReference>
<evidence type="ECO:0000256" key="11">
    <source>
        <dbReference type="ARBA" id="ARBA00023098"/>
    </source>
</evidence>
<feature type="transmembrane region" description="Helical" evidence="15">
    <location>
        <begin position="22"/>
        <end position="40"/>
    </location>
</feature>
<dbReference type="EC" id="1.14.19.1" evidence="14"/>
<feature type="domain" description="Cytochrome b5 heme-binding" evidence="16">
    <location>
        <begin position="339"/>
        <end position="410"/>
    </location>
</feature>
<dbReference type="SUPFAM" id="SSF55856">
    <property type="entry name" value="Cytochrome b5-like heme/steroid binding domain"/>
    <property type="match status" value="1"/>
</dbReference>
<dbReference type="EMBL" id="JAGFBS010000095">
    <property type="protein sequence ID" value="KAG6369244.1"/>
    <property type="molecule type" value="Genomic_DNA"/>
</dbReference>
<dbReference type="InterPro" id="IPR001199">
    <property type="entry name" value="Cyt_B5-like_heme/steroid-bd"/>
</dbReference>
<keyword evidence="10 14" id="KW-0408">Iron</keyword>
<dbReference type="OrthoDB" id="10260134at2759"/>
<dbReference type="GO" id="GO:0006636">
    <property type="term" value="P:unsaturated fatty acid biosynthetic process"/>
    <property type="evidence" value="ECO:0007669"/>
    <property type="project" value="UniProtKB-UniRule"/>
</dbReference>
<proteinExistence type="inferred from homology"/>
<comment type="catalytic activity">
    <reaction evidence="14">
        <text>octadecanoyl-CoA + 2 Fe(II)-[cytochrome b5] + O2 + 2 H(+) = (9Z)-octadecenoyl-CoA + 2 Fe(III)-[cytochrome b5] + 2 H2O</text>
        <dbReference type="Rhea" id="RHEA:19721"/>
        <dbReference type="Rhea" id="RHEA-COMP:10438"/>
        <dbReference type="Rhea" id="RHEA-COMP:10439"/>
        <dbReference type="ChEBI" id="CHEBI:15377"/>
        <dbReference type="ChEBI" id="CHEBI:15378"/>
        <dbReference type="ChEBI" id="CHEBI:15379"/>
        <dbReference type="ChEBI" id="CHEBI:29033"/>
        <dbReference type="ChEBI" id="CHEBI:29034"/>
        <dbReference type="ChEBI" id="CHEBI:57387"/>
        <dbReference type="ChEBI" id="CHEBI:57394"/>
        <dbReference type="EC" id="1.14.19.1"/>
    </reaction>
</comment>
<keyword evidence="13 14" id="KW-0275">Fatty acid biosynthesis</keyword>
<dbReference type="PANTHER" id="PTHR11351:SF31">
    <property type="entry name" value="DESATURASE 1, ISOFORM A-RELATED"/>
    <property type="match status" value="1"/>
</dbReference>
<evidence type="ECO:0000256" key="1">
    <source>
        <dbReference type="ARBA" id="ARBA00004141"/>
    </source>
</evidence>
<evidence type="ECO:0000313" key="18">
    <source>
        <dbReference type="Proteomes" id="UP000683000"/>
    </source>
</evidence>
<reference evidence="17" key="1">
    <citation type="submission" date="2021-03" db="EMBL/GenBank/DDBJ databases">
        <title>Evolutionary innovations through gain and loss of genes in the ectomycorrhizal Boletales.</title>
        <authorList>
            <person name="Wu G."/>
            <person name="Miyauchi S."/>
            <person name="Morin E."/>
            <person name="Yang Z.-L."/>
            <person name="Xu J."/>
            <person name="Martin F.M."/>
        </authorList>
    </citation>
    <scope>NUCLEOTIDE SEQUENCE</scope>
    <source>
        <strain evidence="17">BR01</strain>
    </source>
</reference>
<keyword evidence="4 14" id="KW-0349">Heme</keyword>
<dbReference type="PROSITE" id="PS00191">
    <property type="entry name" value="CYTOCHROME_B5_1"/>
    <property type="match status" value="1"/>
</dbReference>
<accession>A0A8I2YC83</accession>
<organism evidence="17 18">
    <name type="scientific">Boletus reticuloceps</name>
    <dbReference type="NCBI Taxonomy" id="495285"/>
    <lineage>
        <taxon>Eukaryota</taxon>
        <taxon>Fungi</taxon>
        <taxon>Dikarya</taxon>
        <taxon>Basidiomycota</taxon>
        <taxon>Agaricomycotina</taxon>
        <taxon>Agaricomycetes</taxon>
        <taxon>Agaricomycetidae</taxon>
        <taxon>Boletales</taxon>
        <taxon>Boletineae</taxon>
        <taxon>Boletaceae</taxon>
        <taxon>Boletoideae</taxon>
        <taxon>Boletus</taxon>
    </lineage>
</organism>
<dbReference type="GO" id="GO:0005789">
    <property type="term" value="C:endoplasmic reticulum membrane"/>
    <property type="evidence" value="ECO:0007669"/>
    <property type="project" value="TreeGrafter"/>
</dbReference>
<dbReference type="SMART" id="SM01117">
    <property type="entry name" value="Cyt-b5"/>
    <property type="match status" value="1"/>
</dbReference>
<evidence type="ECO:0000256" key="6">
    <source>
        <dbReference type="ARBA" id="ARBA00022723"/>
    </source>
</evidence>
<keyword evidence="14" id="KW-0813">Transport</keyword>
<dbReference type="PROSITE" id="PS00476">
    <property type="entry name" value="FATTY_ACID_DESATUR_1"/>
    <property type="match status" value="1"/>
</dbReference>
<keyword evidence="5 15" id="KW-0812">Transmembrane</keyword>
<comment type="function">
    <text evidence="14">Stearoyl-CoA desaturase that utilizes O(2) and electrons from reduced cytochrome b5 to introduce the first double bond into saturated fatty acyl-CoA substrates.</text>
</comment>
<evidence type="ECO:0000256" key="5">
    <source>
        <dbReference type="ARBA" id="ARBA00022692"/>
    </source>
</evidence>
<dbReference type="InterPro" id="IPR009160">
    <property type="entry name" value="Acyl-CoA_deSatase_haem/ster-bd"/>
</dbReference>
<comment type="similarity">
    <text evidence="2 14">Belongs to the fatty acid desaturase type 1 family.</text>
</comment>
<keyword evidence="18" id="KW-1185">Reference proteome</keyword>
<keyword evidence="9 14" id="KW-0560">Oxidoreductase</keyword>
<comment type="cofactor">
    <cofactor evidence="14">
        <name>Fe(2+)</name>
        <dbReference type="ChEBI" id="CHEBI:29033"/>
    </cofactor>
    <text evidence="14">Expected to bind 2 Fe(2+) ions per subunit.</text>
</comment>
<evidence type="ECO:0000256" key="3">
    <source>
        <dbReference type="ARBA" id="ARBA00022516"/>
    </source>
</evidence>
<keyword evidence="11 14" id="KW-0443">Lipid metabolism</keyword>
<keyword evidence="12 15" id="KW-0472">Membrane</keyword>
<evidence type="ECO:0000256" key="15">
    <source>
        <dbReference type="SAM" id="Phobius"/>
    </source>
</evidence>
<dbReference type="PIRSF" id="PIRSF000345">
    <property type="entry name" value="OLE1"/>
    <property type="match status" value="1"/>
</dbReference>
<keyword evidence="7 14" id="KW-0276">Fatty acid metabolism</keyword>
<dbReference type="Pfam" id="PF00487">
    <property type="entry name" value="FA_desaturase"/>
    <property type="match status" value="1"/>
</dbReference>
<evidence type="ECO:0000256" key="13">
    <source>
        <dbReference type="ARBA" id="ARBA00023160"/>
    </source>
</evidence>
<evidence type="ECO:0000256" key="2">
    <source>
        <dbReference type="ARBA" id="ARBA00009295"/>
    </source>
</evidence>
<evidence type="ECO:0000256" key="14">
    <source>
        <dbReference type="PIRNR" id="PIRNR000345"/>
    </source>
</evidence>
<dbReference type="GO" id="GO:0004768">
    <property type="term" value="F:stearoyl-CoA 9-desaturase activity"/>
    <property type="evidence" value="ECO:0007669"/>
    <property type="project" value="UniProtKB-UniRule"/>
</dbReference>
<feature type="transmembrane region" description="Helical" evidence="15">
    <location>
        <begin position="49"/>
        <end position="66"/>
    </location>
</feature>
<dbReference type="PRINTS" id="PR00075">
    <property type="entry name" value="FACDDSATRASE"/>
</dbReference>
<evidence type="ECO:0000256" key="8">
    <source>
        <dbReference type="ARBA" id="ARBA00022989"/>
    </source>
</evidence>
<feature type="transmembrane region" description="Helical" evidence="15">
    <location>
        <begin position="179"/>
        <end position="200"/>
    </location>
</feature>
<evidence type="ECO:0000256" key="7">
    <source>
        <dbReference type="ARBA" id="ARBA00022832"/>
    </source>
</evidence>
<dbReference type="AlphaFoldDB" id="A0A8I2YC83"/>
<dbReference type="GO" id="GO:0020037">
    <property type="term" value="F:heme binding"/>
    <property type="evidence" value="ECO:0007669"/>
    <property type="project" value="InterPro"/>
</dbReference>
<keyword evidence="3 14" id="KW-0444">Lipid biosynthesis</keyword>
<keyword evidence="14" id="KW-0249">Electron transport</keyword>
<dbReference type="Proteomes" id="UP000683000">
    <property type="component" value="Unassembled WGS sequence"/>
</dbReference>
<dbReference type="CDD" id="cd03505">
    <property type="entry name" value="Delta9-FADS-like"/>
    <property type="match status" value="1"/>
</dbReference>
<evidence type="ECO:0000259" key="16">
    <source>
        <dbReference type="PROSITE" id="PS50255"/>
    </source>
</evidence>
<dbReference type="InterPro" id="IPR001522">
    <property type="entry name" value="FADS-1_CS"/>
</dbReference>
<sequence length="445" mass="50378">MAGVRAIDYFTKGFPPIAGVKWFNLSVLVITPALSLYGLFRVPILSNTVIWTTVYYIFSMLGITAGELQDTARSTFIQTFPGTGYHRLWSHRSYVASYPLQVFLVLAGASAVQGSCYWWARRHRSHHRHTDTDLDPYNSERGLLWTHIGWVIFDTDLRPGPADVSDLKSDPLVQWQHRWYFVILTIVGYVLPMSIPGLLYGDWRGGFFFVGALRMTACHHSTFCINSIAHYFGSTPYDDEHSPRDHLISAILTMGEGYHNFHHQFPMDYRNAFRWWQYDPTKWFIALCQLVGLASHLRVFPSNEIEKSALTMKLKALKHVQDSITWPVPPEQLPVVTWESFQEESKSRTLLLVSGFIHDVSLFLDHHPGGRTLLARNSGKDMTPSFFGGIYSHSHAAHNLLAMMRVGILAGGVEMPAEHIVPPSQLLVISATNQETPNPRAPSPT</sequence>
<dbReference type="InterPro" id="IPR005804">
    <property type="entry name" value="FA_desaturase_dom"/>
</dbReference>